<keyword evidence="4 6" id="KW-1133">Transmembrane helix</keyword>
<accession>A0ABN1PJH0</accession>
<evidence type="ECO:0000256" key="4">
    <source>
        <dbReference type="ARBA" id="ARBA00022989"/>
    </source>
</evidence>
<protein>
    <submittedName>
        <fullName evidence="7">Lysylphosphatidylglycerol synthase domain-containing protein</fullName>
    </submittedName>
</protein>
<reference evidence="7 8" key="1">
    <citation type="journal article" date="2019" name="Int. J. Syst. Evol. Microbiol.">
        <title>The Global Catalogue of Microorganisms (GCM) 10K type strain sequencing project: providing services to taxonomists for standard genome sequencing and annotation.</title>
        <authorList>
            <consortium name="The Broad Institute Genomics Platform"/>
            <consortium name="The Broad Institute Genome Sequencing Center for Infectious Disease"/>
            <person name="Wu L."/>
            <person name="Ma J."/>
        </authorList>
    </citation>
    <scope>NUCLEOTIDE SEQUENCE [LARGE SCALE GENOMIC DNA]</scope>
    <source>
        <strain evidence="7 8">JCM 10977</strain>
    </source>
</reference>
<dbReference type="Proteomes" id="UP001500542">
    <property type="component" value="Unassembled WGS sequence"/>
</dbReference>
<dbReference type="EMBL" id="BAAAHK010000003">
    <property type="protein sequence ID" value="GAA0928685.1"/>
    <property type="molecule type" value="Genomic_DNA"/>
</dbReference>
<evidence type="ECO:0000313" key="7">
    <source>
        <dbReference type="EMBL" id="GAA0928685.1"/>
    </source>
</evidence>
<comment type="caution">
    <text evidence="7">The sequence shown here is derived from an EMBL/GenBank/DDBJ whole genome shotgun (WGS) entry which is preliminary data.</text>
</comment>
<evidence type="ECO:0000256" key="3">
    <source>
        <dbReference type="ARBA" id="ARBA00022692"/>
    </source>
</evidence>
<feature type="transmembrane region" description="Helical" evidence="6">
    <location>
        <begin position="281"/>
        <end position="303"/>
    </location>
</feature>
<gene>
    <name evidence="7" type="ORF">GCM10009554_10460</name>
</gene>
<dbReference type="PANTHER" id="PTHR39087">
    <property type="entry name" value="UPF0104 MEMBRANE PROTEIN MJ1595"/>
    <property type="match status" value="1"/>
</dbReference>
<sequence length="347" mass="35942">MSTPRRTITSVLTGALTIALVVLLPRAVGTNWSTVGTLLGHLSLPAIALLAVVWIAGLWSHSFVLAASLPGLTKRRGLTLSLTGSAVANVLPLGGAAGTGLNFAMTRRWGFTSAAFAGFLAVTTLINVLAKLGVIAVALALAPIVNAATALPIGHTSILPVGRAGVLLVPVLVALAGVFWFLASERAAASAGRVLDRAFSRVLGRVLRRVRRRGDLERSLPALRTSVLDVFRGGWRPMTGGMVAYLLLQLALLWLCFRLLGTSLSLPVLITGLAVERLLTLIPITPGGAGVVEVGTVAALVAMGVDPAAVTAGIVLFRGFTYLLEIPVGGVTLACWLLVNRKPAVAA</sequence>
<keyword evidence="2" id="KW-1003">Cell membrane</keyword>
<keyword evidence="5 6" id="KW-0472">Membrane</keyword>
<feature type="transmembrane region" description="Helical" evidence="6">
    <location>
        <begin position="164"/>
        <end position="183"/>
    </location>
</feature>
<feature type="transmembrane region" description="Helical" evidence="6">
    <location>
        <begin position="315"/>
        <end position="339"/>
    </location>
</feature>
<dbReference type="InterPro" id="IPR022791">
    <property type="entry name" value="L-PG_synthase/AglD"/>
</dbReference>
<feature type="transmembrane region" description="Helical" evidence="6">
    <location>
        <begin position="137"/>
        <end position="158"/>
    </location>
</feature>
<feature type="transmembrane region" description="Helical" evidence="6">
    <location>
        <begin position="109"/>
        <end position="130"/>
    </location>
</feature>
<proteinExistence type="predicted"/>
<evidence type="ECO:0000256" key="2">
    <source>
        <dbReference type="ARBA" id="ARBA00022475"/>
    </source>
</evidence>
<organism evidence="7 8">
    <name type="scientific">Kribbella koreensis</name>
    <dbReference type="NCBI Taxonomy" id="57909"/>
    <lineage>
        <taxon>Bacteria</taxon>
        <taxon>Bacillati</taxon>
        <taxon>Actinomycetota</taxon>
        <taxon>Actinomycetes</taxon>
        <taxon>Propionibacteriales</taxon>
        <taxon>Kribbellaceae</taxon>
        <taxon>Kribbella</taxon>
    </lineage>
</organism>
<evidence type="ECO:0000256" key="6">
    <source>
        <dbReference type="SAM" id="Phobius"/>
    </source>
</evidence>
<dbReference type="Pfam" id="PF03706">
    <property type="entry name" value="LPG_synthase_TM"/>
    <property type="match status" value="1"/>
</dbReference>
<feature type="transmembrane region" description="Helical" evidence="6">
    <location>
        <begin position="78"/>
        <end position="97"/>
    </location>
</feature>
<comment type="subcellular location">
    <subcellularLocation>
        <location evidence="1">Cell membrane</location>
        <topology evidence="1">Multi-pass membrane protein</topology>
    </subcellularLocation>
</comment>
<evidence type="ECO:0000313" key="8">
    <source>
        <dbReference type="Proteomes" id="UP001500542"/>
    </source>
</evidence>
<feature type="transmembrane region" description="Helical" evidence="6">
    <location>
        <begin position="45"/>
        <end position="66"/>
    </location>
</feature>
<dbReference type="RefSeq" id="WP_343965324.1">
    <property type="nucleotide sequence ID" value="NZ_BAAAHK010000003.1"/>
</dbReference>
<evidence type="ECO:0000256" key="1">
    <source>
        <dbReference type="ARBA" id="ARBA00004651"/>
    </source>
</evidence>
<feature type="transmembrane region" description="Helical" evidence="6">
    <location>
        <begin position="242"/>
        <end position="261"/>
    </location>
</feature>
<keyword evidence="8" id="KW-1185">Reference proteome</keyword>
<evidence type="ECO:0000256" key="5">
    <source>
        <dbReference type="ARBA" id="ARBA00023136"/>
    </source>
</evidence>
<dbReference type="PANTHER" id="PTHR39087:SF2">
    <property type="entry name" value="UPF0104 MEMBRANE PROTEIN MJ1595"/>
    <property type="match status" value="1"/>
</dbReference>
<keyword evidence="3 6" id="KW-0812">Transmembrane</keyword>
<name>A0ABN1PJH0_9ACTN</name>